<gene>
    <name evidence="6" type="ORF">CcCBS67573_g07385</name>
</gene>
<feature type="domain" description="NADH:flavin oxidoreductase/NADH oxidase N-terminal" evidence="5">
    <location>
        <begin position="7"/>
        <end position="335"/>
    </location>
</feature>
<dbReference type="EMBL" id="QEAP01000380">
    <property type="protein sequence ID" value="TPX67815.1"/>
    <property type="molecule type" value="Genomic_DNA"/>
</dbReference>
<dbReference type="InterPro" id="IPR045247">
    <property type="entry name" value="Oye-like"/>
</dbReference>
<dbReference type="SUPFAM" id="SSF51395">
    <property type="entry name" value="FMN-linked oxidoreductases"/>
    <property type="match status" value="1"/>
</dbReference>
<evidence type="ECO:0000256" key="3">
    <source>
        <dbReference type="ARBA" id="ARBA00023002"/>
    </source>
</evidence>
<accession>A0A507EWT5</accession>
<dbReference type="Proteomes" id="UP000320333">
    <property type="component" value="Unassembled WGS sequence"/>
</dbReference>
<reference evidence="6 7" key="1">
    <citation type="journal article" date="2019" name="Sci. Rep.">
        <title>Comparative genomics of chytrid fungi reveal insights into the obligate biotrophic and pathogenic lifestyle of Synchytrium endobioticum.</title>
        <authorList>
            <person name="van de Vossenberg B.T.L.H."/>
            <person name="Warris S."/>
            <person name="Nguyen H.D.T."/>
            <person name="van Gent-Pelzer M.P.E."/>
            <person name="Joly D.L."/>
            <person name="van de Geest H.C."/>
            <person name="Bonants P.J.M."/>
            <person name="Smith D.S."/>
            <person name="Levesque C.A."/>
            <person name="van der Lee T.A.J."/>
        </authorList>
    </citation>
    <scope>NUCLEOTIDE SEQUENCE [LARGE SCALE GENOMIC DNA]</scope>
    <source>
        <strain evidence="6 7">CBS 675.73</strain>
    </source>
</reference>
<organism evidence="6 7">
    <name type="scientific">Chytriomyces confervae</name>
    <dbReference type="NCBI Taxonomy" id="246404"/>
    <lineage>
        <taxon>Eukaryota</taxon>
        <taxon>Fungi</taxon>
        <taxon>Fungi incertae sedis</taxon>
        <taxon>Chytridiomycota</taxon>
        <taxon>Chytridiomycota incertae sedis</taxon>
        <taxon>Chytridiomycetes</taxon>
        <taxon>Chytridiales</taxon>
        <taxon>Chytriomycetaceae</taxon>
        <taxon>Chytriomyces</taxon>
    </lineage>
</organism>
<name>A0A507EWT5_9FUNG</name>
<feature type="region of interest" description="Disordered" evidence="4">
    <location>
        <begin position="114"/>
        <end position="133"/>
    </location>
</feature>
<keyword evidence="3" id="KW-0560">Oxidoreductase</keyword>
<dbReference type="PANTHER" id="PTHR22893:SF91">
    <property type="entry name" value="NADPH DEHYDROGENASE 2-RELATED"/>
    <property type="match status" value="1"/>
</dbReference>
<dbReference type="GO" id="GO:0010181">
    <property type="term" value="F:FMN binding"/>
    <property type="evidence" value="ECO:0007669"/>
    <property type="project" value="InterPro"/>
</dbReference>
<dbReference type="CDD" id="cd02933">
    <property type="entry name" value="OYE_like_FMN"/>
    <property type="match status" value="1"/>
</dbReference>
<dbReference type="GO" id="GO:0005829">
    <property type="term" value="C:cytosol"/>
    <property type="evidence" value="ECO:0007669"/>
    <property type="project" value="UniProtKB-ARBA"/>
</dbReference>
<evidence type="ECO:0000256" key="2">
    <source>
        <dbReference type="ARBA" id="ARBA00005979"/>
    </source>
</evidence>
<evidence type="ECO:0000259" key="5">
    <source>
        <dbReference type="Pfam" id="PF00724"/>
    </source>
</evidence>
<comment type="cofactor">
    <cofactor evidence="1">
        <name>FMN</name>
        <dbReference type="ChEBI" id="CHEBI:58210"/>
    </cofactor>
</comment>
<dbReference type="Pfam" id="PF00724">
    <property type="entry name" value="Oxidored_FMN"/>
    <property type="match status" value="1"/>
</dbReference>
<evidence type="ECO:0000313" key="7">
    <source>
        <dbReference type="Proteomes" id="UP000320333"/>
    </source>
</evidence>
<dbReference type="FunFam" id="3.20.20.70:FF:000059">
    <property type="entry name" value="N-ethylmaleimide reductase, FMN-linked"/>
    <property type="match status" value="1"/>
</dbReference>
<comment type="caution">
    <text evidence="6">The sequence shown here is derived from an EMBL/GenBank/DDBJ whole genome shotgun (WGS) entry which is preliminary data.</text>
</comment>
<sequence>MPSQLLSLFSPIKVGDMKLEHRVALAPLTRSRSPGFVANALNALYYSQRATKGGLLISEGTCIDPYSNGYANVPFIFTKEHAEGWALSTEAVHAKGGYIYAQLWHVGRLSQASFQPDNQPPVSSSATSVRENRPPARALNIAEIQETVKSYANAAILAINDAHFDGVEIHAAHGYLVEQFLNSNSNLRTDVYGGSIENRARFLFEVLDAVVAAVPASKVAIRISPDCNMQGVKDDDPKALYTYVLQRLNDYNLAYIQLTEPLWGAWVQGPPHDQSKLVQYRPLLKNPLTKVMLTGGYTRDSAESAVETGRADLIGFGRDFITNPDLVSRLERNLPIAQDKDVVSGHYSGGKEKYTDYPTWEEEQAAKYYLTREV</sequence>
<evidence type="ECO:0000313" key="6">
    <source>
        <dbReference type="EMBL" id="TPX67815.1"/>
    </source>
</evidence>
<dbReference type="STRING" id="246404.A0A507EWT5"/>
<keyword evidence="7" id="KW-1185">Reference proteome</keyword>
<proteinExistence type="inferred from homology"/>
<comment type="similarity">
    <text evidence="2">Belongs to the NADH:flavin oxidoreductase/NADH oxidase family.</text>
</comment>
<dbReference type="InterPro" id="IPR001155">
    <property type="entry name" value="OxRdtase_FMN_N"/>
</dbReference>
<dbReference type="OrthoDB" id="276546at2759"/>
<evidence type="ECO:0000256" key="4">
    <source>
        <dbReference type="SAM" id="MobiDB-lite"/>
    </source>
</evidence>
<feature type="compositionally biased region" description="Polar residues" evidence="4">
    <location>
        <begin position="114"/>
        <end position="129"/>
    </location>
</feature>
<dbReference type="GO" id="GO:0016628">
    <property type="term" value="F:oxidoreductase activity, acting on the CH-CH group of donors, NAD or NADP as acceptor"/>
    <property type="evidence" value="ECO:0007669"/>
    <property type="project" value="UniProtKB-ARBA"/>
</dbReference>
<dbReference type="PANTHER" id="PTHR22893">
    <property type="entry name" value="NADH OXIDOREDUCTASE-RELATED"/>
    <property type="match status" value="1"/>
</dbReference>
<dbReference type="AlphaFoldDB" id="A0A507EWT5"/>
<protein>
    <recommendedName>
        <fullName evidence="5">NADH:flavin oxidoreductase/NADH oxidase N-terminal domain-containing protein</fullName>
    </recommendedName>
</protein>
<dbReference type="Gene3D" id="3.20.20.70">
    <property type="entry name" value="Aldolase class I"/>
    <property type="match status" value="1"/>
</dbReference>
<evidence type="ECO:0000256" key="1">
    <source>
        <dbReference type="ARBA" id="ARBA00001917"/>
    </source>
</evidence>
<dbReference type="InterPro" id="IPR013785">
    <property type="entry name" value="Aldolase_TIM"/>
</dbReference>